<dbReference type="Proteomes" id="UP000019199">
    <property type="component" value="Unassembled WGS sequence"/>
</dbReference>
<dbReference type="GO" id="GO:0032259">
    <property type="term" value="P:methylation"/>
    <property type="evidence" value="ECO:0007669"/>
    <property type="project" value="UniProtKB-KW"/>
</dbReference>
<dbReference type="InterPro" id="IPR009537">
    <property type="entry name" value="DUF1156"/>
</dbReference>
<keyword evidence="2" id="KW-0808">Transferase</keyword>
<keyword evidence="2" id="KW-0489">Methyltransferase</keyword>
<organism evidence="2 3">
    <name type="scientific">Escherichia coli ISC7</name>
    <dbReference type="NCBI Taxonomy" id="1432555"/>
    <lineage>
        <taxon>Bacteria</taxon>
        <taxon>Pseudomonadati</taxon>
        <taxon>Pseudomonadota</taxon>
        <taxon>Gammaproteobacteria</taxon>
        <taxon>Enterobacterales</taxon>
        <taxon>Enterobacteriaceae</taxon>
        <taxon>Escherichia</taxon>
    </lineage>
</organism>
<dbReference type="SUPFAM" id="SSF53335">
    <property type="entry name" value="S-adenosyl-L-methionine-dependent methyltransferases"/>
    <property type="match status" value="1"/>
</dbReference>
<dbReference type="EMBL" id="CBWN010000180">
    <property type="protein sequence ID" value="CDL29992.1"/>
    <property type="molecule type" value="Genomic_DNA"/>
</dbReference>
<accession>W1FA97</accession>
<feature type="domain" description="DUF1156" evidence="1">
    <location>
        <begin position="19"/>
        <end position="76"/>
    </location>
</feature>
<dbReference type="Pfam" id="PF06634">
    <property type="entry name" value="DUF1156"/>
    <property type="match status" value="1"/>
</dbReference>
<dbReference type="AlphaFoldDB" id="W1FA97"/>
<evidence type="ECO:0000259" key="1">
    <source>
        <dbReference type="Pfam" id="PF06634"/>
    </source>
</evidence>
<name>W1FA97_ECOLX</name>
<protein>
    <submittedName>
        <fullName evidence="2">Probable predicted DNA methylase containing a Zn-ribbon</fullName>
    </submittedName>
</protein>
<dbReference type="GO" id="GO:0008168">
    <property type="term" value="F:methyltransferase activity"/>
    <property type="evidence" value="ECO:0007669"/>
    <property type="project" value="UniProtKB-KW"/>
</dbReference>
<proteinExistence type="predicted"/>
<dbReference type="Gene3D" id="3.40.50.150">
    <property type="entry name" value="Vaccinia Virus protein VP39"/>
    <property type="match status" value="1"/>
</dbReference>
<sequence length="411" mass="47063">MALQPFEWRDKPSLIEHLFPVQKISAETFKERMASHGQLLVSLGAFWKGRKPLILNKACILGSLLPATDNPLEDLEVFELLMGIDSESMQKRIEASLPASKQETIGDYLVLPYAEQIRIAKRPEEIDESLFVHIWNRVNNHLGTSAHTFAQLVEELGVARFGHRPRVADVFSGSGQIPFEAARLGCDVYASDLNPISCMLTWGALNVVGASAQKRVEIDKAQRDIVKKVQKEIDELDIESDGRGWRAKVFLYCVEVTCPESGWRVPLIPSLIISNSFRVVAELKPVPAERRYDISIREVSTDEELEFYKSGTIQDGEVIHSPDGKTQYRVNIKTIRGDYKEGKENLNKLRMWEKTDFAPRPDDIFQDRLFCVQWMKKKPKGSQYYYEFRTVTNDDLKTRKKGNRTCRIQIR</sequence>
<dbReference type="InterPro" id="IPR029063">
    <property type="entry name" value="SAM-dependent_MTases_sf"/>
</dbReference>
<reference evidence="2 3" key="1">
    <citation type="submission" date="2013-10" db="EMBL/GenBank/DDBJ databases">
        <title>Antibiotic resistance diversity of beta-lactamase producers in the General Hospital Vienna.</title>
        <authorList>
            <person name="Barisic I."/>
            <person name="Mitteregger D."/>
            <person name="Hirschl A.M."/>
            <person name="Noehammer C."/>
            <person name="Wiesinger-Mayr H."/>
        </authorList>
    </citation>
    <scope>NUCLEOTIDE SEQUENCE [LARGE SCALE GENOMIC DNA]</scope>
    <source>
        <strain evidence="2 3">ISC7</strain>
    </source>
</reference>
<evidence type="ECO:0000313" key="3">
    <source>
        <dbReference type="Proteomes" id="UP000019199"/>
    </source>
</evidence>
<evidence type="ECO:0000313" key="2">
    <source>
        <dbReference type="EMBL" id="CDL29992.1"/>
    </source>
</evidence>
<comment type="caution">
    <text evidence="2">The sequence shown here is derived from an EMBL/GenBank/DDBJ whole genome shotgun (WGS) entry which is preliminary data.</text>
</comment>